<evidence type="ECO:0000256" key="1">
    <source>
        <dbReference type="SAM" id="Phobius"/>
    </source>
</evidence>
<accession>B7WX55</accession>
<sequence length="64" mass="6887">MADPIVIQCSQACTVAVELRIPGLDLSVQDAMTIGFGIVAVWAVALCWAEIARAVDARNERNED</sequence>
<proteinExistence type="predicted"/>
<evidence type="ECO:0000313" key="2">
    <source>
        <dbReference type="EMBL" id="EED69648.1"/>
    </source>
</evidence>
<keyword evidence="1" id="KW-0472">Membrane</keyword>
<dbReference type="EMBL" id="AAUJ02000001">
    <property type="protein sequence ID" value="EED69648.1"/>
    <property type="molecule type" value="Genomic_DNA"/>
</dbReference>
<feature type="transmembrane region" description="Helical" evidence="1">
    <location>
        <begin position="31"/>
        <end position="51"/>
    </location>
</feature>
<organism evidence="2 3">
    <name type="scientific">Comamonas testosteroni (strain DSM 14576 / KF-1)</name>
    <name type="common">Pseudomonas testosteroni</name>
    <dbReference type="NCBI Taxonomy" id="399795"/>
    <lineage>
        <taxon>Bacteria</taxon>
        <taxon>Pseudomonadati</taxon>
        <taxon>Pseudomonadota</taxon>
        <taxon>Betaproteobacteria</taxon>
        <taxon>Burkholderiales</taxon>
        <taxon>Comamonadaceae</taxon>
        <taxon>Comamonas</taxon>
    </lineage>
</organism>
<keyword evidence="1" id="KW-1133">Transmembrane helix</keyword>
<dbReference type="Proteomes" id="UP000003039">
    <property type="component" value="Unassembled WGS sequence"/>
</dbReference>
<dbReference type="AlphaFoldDB" id="B7WX55"/>
<keyword evidence="1" id="KW-0812">Transmembrane</keyword>
<protein>
    <submittedName>
        <fullName evidence="2">Uncharacterized protein</fullName>
    </submittedName>
</protein>
<name>B7WX55_COMTK</name>
<reference evidence="2 3" key="1">
    <citation type="journal article" date="2004" name="Appl. Environ. Microbiol.">
        <title>Mineralization of individual congeners of linear alkylbenzenesulfonate by defined pairs of heterotrophic bacteria.</title>
        <authorList>
            <person name="Schleheck D."/>
            <person name="Knepper T.P."/>
            <person name="Fischer K."/>
            <person name="Cook A.M."/>
        </authorList>
    </citation>
    <scope>NUCLEOTIDE SEQUENCE [LARGE SCALE GENOMIC DNA]</scope>
    <source>
        <strain evidence="3">DSM 14576 / KF-1</strain>
    </source>
</reference>
<comment type="caution">
    <text evidence="2">The sequence shown here is derived from an EMBL/GenBank/DDBJ whole genome shotgun (WGS) entry which is preliminary data.</text>
</comment>
<gene>
    <name evidence="2" type="ORF">CtesDRAFT_PD4596</name>
</gene>
<evidence type="ECO:0000313" key="3">
    <source>
        <dbReference type="Proteomes" id="UP000003039"/>
    </source>
</evidence>